<evidence type="ECO:0000313" key="3">
    <source>
        <dbReference type="EMBL" id="RAR13956.1"/>
    </source>
</evidence>
<dbReference type="OrthoDB" id="2589819at2759"/>
<protein>
    <submittedName>
        <fullName evidence="3">Cytoplasmic protein</fullName>
    </submittedName>
</protein>
<dbReference type="Proteomes" id="UP000249619">
    <property type="component" value="Unassembled WGS sequence"/>
</dbReference>
<accession>A0A364N9L0</accession>
<dbReference type="EMBL" id="QGDH01000028">
    <property type="protein sequence ID" value="RAR13956.1"/>
    <property type="molecule type" value="Genomic_DNA"/>
</dbReference>
<evidence type="ECO:0000313" key="4">
    <source>
        <dbReference type="Proteomes" id="UP000249619"/>
    </source>
</evidence>
<feature type="signal peptide" evidence="2">
    <location>
        <begin position="1"/>
        <end position="28"/>
    </location>
</feature>
<dbReference type="GO" id="GO:0033617">
    <property type="term" value="P:mitochondrial respiratory chain complex IV assembly"/>
    <property type="evidence" value="ECO:0007669"/>
    <property type="project" value="TreeGrafter"/>
</dbReference>
<proteinExistence type="predicted"/>
<evidence type="ECO:0000256" key="1">
    <source>
        <dbReference type="SAM" id="MobiDB-lite"/>
    </source>
</evidence>
<dbReference type="InterPro" id="IPR025494">
    <property type="entry name" value="DUF4385"/>
</dbReference>
<dbReference type="PANTHER" id="PTHR40020">
    <property type="entry name" value="CYTOCHROME C OXIDASE ASSEMBLY FACTOR 2"/>
    <property type="match status" value="1"/>
</dbReference>
<feature type="region of interest" description="Disordered" evidence="1">
    <location>
        <begin position="237"/>
        <end position="265"/>
    </location>
</feature>
<dbReference type="PANTHER" id="PTHR40020:SF1">
    <property type="entry name" value="CYTOCHROME C OXIDASE ASSEMBLY FACTOR 2"/>
    <property type="match status" value="1"/>
</dbReference>
<dbReference type="GO" id="GO:0005759">
    <property type="term" value="C:mitochondrial matrix"/>
    <property type="evidence" value="ECO:0007669"/>
    <property type="project" value="TreeGrafter"/>
</dbReference>
<gene>
    <name evidence="3" type="ORF">DDE83_002687</name>
</gene>
<feature type="compositionally biased region" description="Basic and acidic residues" evidence="1">
    <location>
        <begin position="242"/>
        <end position="265"/>
    </location>
</feature>
<name>A0A364N9L0_STELY</name>
<keyword evidence="2" id="KW-0732">Signal</keyword>
<dbReference type="AlphaFoldDB" id="A0A364N9L0"/>
<organism evidence="3 4">
    <name type="scientific">Stemphylium lycopersici</name>
    <name type="common">Tomato gray leaf spot disease fungus</name>
    <name type="synonym">Thyrospora lycopersici</name>
    <dbReference type="NCBI Taxonomy" id="183478"/>
    <lineage>
        <taxon>Eukaryota</taxon>
        <taxon>Fungi</taxon>
        <taxon>Dikarya</taxon>
        <taxon>Ascomycota</taxon>
        <taxon>Pezizomycotina</taxon>
        <taxon>Dothideomycetes</taxon>
        <taxon>Pleosporomycetidae</taxon>
        <taxon>Pleosporales</taxon>
        <taxon>Pleosporineae</taxon>
        <taxon>Pleosporaceae</taxon>
        <taxon>Stemphylium</taxon>
    </lineage>
</organism>
<sequence length="308" mass="35515">MPPHLHPRSRMTTSLFTSTLMISFLVVAAPHILPCPVDPRTLADSADPTGENRRRRRRRIPEGEAGEDAMSEERRRRQLIAERLAAKRECPVPKPGGLIGQVLGVNDEEKEEQPSSIMQRGARTNTPIFSIPNLMANRHFPTNTEQSITAMPTESLTKAQRMSYRIGRGETGVLTFEPYKSSILPLWRFKNPSIARKSSSEIYKRFLEYNDQDDFIGMDMSRKFLQMGMTRAKRYANHAGGRKYDKKTGEQLEKSKGHEGMEEKLEASEAFREVWEKAKAHEGYVQKKERFMKEQKEWDREEKNEAEE</sequence>
<reference evidence="4" key="1">
    <citation type="submission" date="2018-05" db="EMBL/GenBank/DDBJ databases">
        <title>Draft genome sequence of Stemphylium lycopersici strain CIDEFI 213.</title>
        <authorList>
            <person name="Medina R."/>
            <person name="Franco M.E.E."/>
            <person name="Lucentini C.G."/>
            <person name="Saparrat M.C.N."/>
            <person name="Balatti P.A."/>
        </authorList>
    </citation>
    <scope>NUCLEOTIDE SEQUENCE [LARGE SCALE GENOMIC DNA]</scope>
    <source>
        <strain evidence="4">CIDEFI 213</strain>
    </source>
</reference>
<dbReference type="Pfam" id="PF14328">
    <property type="entry name" value="DUF4385"/>
    <property type="match status" value="1"/>
</dbReference>
<comment type="caution">
    <text evidence="3">The sequence shown here is derived from an EMBL/GenBank/DDBJ whole genome shotgun (WGS) entry which is preliminary data.</text>
</comment>
<feature type="chain" id="PRO_5016999407" evidence="2">
    <location>
        <begin position="29"/>
        <end position="308"/>
    </location>
</feature>
<keyword evidence="4" id="KW-1185">Reference proteome</keyword>
<evidence type="ECO:0000256" key="2">
    <source>
        <dbReference type="SAM" id="SignalP"/>
    </source>
</evidence>
<feature type="region of interest" description="Disordered" evidence="1">
    <location>
        <begin position="36"/>
        <end position="74"/>
    </location>
</feature>